<comment type="caution">
    <text evidence="1">The sequence shown here is derived from an EMBL/GenBank/DDBJ whole genome shotgun (WGS) entry which is preliminary data.</text>
</comment>
<proteinExistence type="predicted"/>
<dbReference type="Gene3D" id="3.40.140.10">
    <property type="entry name" value="Cytidine Deaminase, domain 2"/>
    <property type="match status" value="1"/>
</dbReference>
<dbReference type="EMBL" id="JBJHQH010000003">
    <property type="protein sequence ID" value="MFK9090927.1"/>
    <property type="molecule type" value="Genomic_DNA"/>
</dbReference>
<protein>
    <recommendedName>
        <fullName evidence="3">CMP/dCMP-type deaminase domain-containing protein</fullName>
    </recommendedName>
</protein>
<gene>
    <name evidence="1" type="ORF">ACJEBI_05460</name>
</gene>
<sequence>MIKNFHEYDHHFFMREAVKEAEEAGKRDDRPIGAVIVHMAPLY</sequence>
<organism evidence="1 2">
    <name type="scientific">Bacillus salipaludis</name>
    <dbReference type="NCBI Taxonomy" id="2547811"/>
    <lineage>
        <taxon>Bacteria</taxon>
        <taxon>Bacillati</taxon>
        <taxon>Bacillota</taxon>
        <taxon>Bacilli</taxon>
        <taxon>Bacillales</taxon>
        <taxon>Bacillaceae</taxon>
        <taxon>Bacillus</taxon>
    </lineage>
</organism>
<dbReference type="SUPFAM" id="SSF53927">
    <property type="entry name" value="Cytidine deaminase-like"/>
    <property type="match status" value="1"/>
</dbReference>
<dbReference type="RefSeq" id="WP_406579612.1">
    <property type="nucleotide sequence ID" value="NZ_JBJHQH010000003.1"/>
</dbReference>
<name>A0ABW8RE25_9BACI</name>
<evidence type="ECO:0000313" key="2">
    <source>
        <dbReference type="Proteomes" id="UP001623041"/>
    </source>
</evidence>
<dbReference type="InterPro" id="IPR016193">
    <property type="entry name" value="Cytidine_deaminase-like"/>
</dbReference>
<accession>A0ABW8RE25</accession>
<evidence type="ECO:0000313" key="1">
    <source>
        <dbReference type="EMBL" id="MFK9090927.1"/>
    </source>
</evidence>
<dbReference type="Proteomes" id="UP001623041">
    <property type="component" value="Unassembled WGS sequence"/>
</dbReference>
<reference evidence="1 2" key="1">
    <citation type="submission" date="2024-11" db="EMBL/GenBank/DDBJ databases">
        <authorList>
            <person name="Lucas J.A."/>
        </authorList>
    </citation>
    <scope>NUCLEOTIDE SEQUENCE [LARGE SCALE GENOMIC DNA]</scope>
    <source>
        <strain evidence="1 2">Z 5.4</strain>
    </source>
</reference>
<keyword evidence="2" id="KW-1185">Reference proteome</keyword>
<evidence type="ECO:0008006" key="3">
    <source>
        <dbReference type="Google" id="ProtNLM"/>
    </source>
</evidence>